<dbReference type="OrthoDB" id="2152248at2759"/>
<accession>A0A5C3MTI0</accession>
<protein>
    <recommendedName>
        <fullName evidence="1">Peptidase S9 prolyl oligopeptidase catalytic domain-containing protein</fullName>
    </recommendedName>
</protein>
<organism evidence="2 3">
    <name type="scientific">Heliocybe sulcata</name>
    <dbReference type="NCBI Taxonomy" id="5364"/>
    <lineage>
        <taxon>Eukaryota</taxon>
        <taxon>Fungi</taxon>
        <taxon>Dikarya</taxon>
        <taxon>Basidiomycota</taxon>
        <taxon>Agaricomycotina</taxon>
        <taxon>Agaricomycetes</taxon>
        <taxon>Gloeophyllales</taxon>
        <taxon>Gloeophyllaceae</taxon>
        <taxon>Heliocybe</taxon>
    </lineage>
</organism>
<dbReference type="GO" id="GO:0008236">
    <property type="term" value="F:serine-type peptidase activity"/>
    <property type="evidence" value="ECO:0007669"/>
    <property type="project" value="InterPro"/>
</dbReference>
<dbReference type="Gene3D" id="3.40.50.1820">
    <property type="entry name" value="alpha/beta hydrolase"/>
    <property type="match status" value="1"/>
</dbReference>
<dbReference type="SUPFAM" id="SSF53474">
    <property type="entry name" value="alpha/beta-Hydrolases"/>
    <property type="match status" value="1"/>
</dbReference>
<dbReference type="PANTHER" id="PTHR47381">
    <property type="entry name" value="ALPHA/BETA-HYDROLASES SUPERFAMILY PROTEIN"/>
    <property type="match status" value="1"/>
</dbReference>
<sequence length="299" mass="32302">MSSDSSVSKSVYTIGGLVVNVYEEPVVRSSSLDPVVLFFLHGRLGSANELEQAVKPVLQGIGAKRDANSALRPLIVVTFDQRNHGTRLVDPKANEAWSRENGDNHNERHAIDMYSIQTGTAGDVSFLIDFLPAYIFPHGERTVMAWAVAGISLGGHATWIALKNDKRLSTGIPIIGCPDYLALMRNRAVLTSTPFEPPQVPATLLRLIQSQDPASTAYTASSPAENPYYGKKILVLSGQEDKLVPWTASNKFVGALVVGESGKKEVFLQPGAGHECTKEMLGKMVEFLAAEVLAQGSKL</sequence>
<evidence type="ECO:0000259" key="1">
    <source>
        <dbReference type="Pfam" id="PF00326"/>
    </source>
</evidence>
<evidence type="ECO:0000313" key="3">
    <source>
        <dbReference type="Proteomes" id="UP000305948"/>
    </source>
</evidence>
<evidence type="ECO:0000313" key="2">
    <source>
        <dbReference type="EMBL" id="TFK47756.1"/>
    </source>
</evidence>
<dbReference type="PANTHER" id="PTHR47381:SF3">
    <property type="entry name" value="ALPHA_BETA-HYDROLASES SUPERFAMILY PROTEIN"/>
    <property type="match status" value="1"/>
</dbReference>
<feature type="domain" description="Peptidase S9 prolyl oligopeptidase catalytic" evidence="1">
    <location>
        <begin position="147"/>
        <end position="278"/>
    </location>
</feature>
<name>A0A5C3MTI0_9AGAM</name>
<dbReference type="InterPro" id="IPR001375">
    <property type="entry name" value="Peptidase_S9_cat"/>
</dbReference>
<dbReference type="Pfam" id="PF00326">
    <property type="entry name" value="Peptidase_S9"/>
    <property type="match status" value="1"/>
</dbReference>
<dbReference type="EMBL" id="ML213522">
    <property type="protein sequence ID" value="TFK47756.1"/>
    <property type="molecule type" value="Genomic_DNA"/>
</dbReference>
<dbReference type="AlphaFoldDB" id="A0A5C3MTI0"/>
<reference evidence="2 3" key="1">
    <citation type="journal article" date="2019" name="Nat. Ecol. Evol.">
        <title>Megaphylogeny resolves global patterns of mushroom evolution.</title>
        <authorList>
            <person name="Varga T."/>
            <person name="Krizsan K."/>
            <person name="Foldi C."/>
            <person name="Dima B."/>
            <person name="Sanchez-Garcia M."/>
            <person name="Sanchez-Ramirez S."/>
            <person name="Szollosi G.J."/>
            <person name="Szarkandi J.G."/>
            <person name="Papp V."/>
            <person name="Albert L."/>
            <person name="Andreopoulos W."/>
            <person name="Angelini C."/>
            <person name="Antonin V."/>
            <person name="Barry K.W."/>
            <person name="Bougher N.L."/>
            <person name="Buchanan P."/>
            <person name="Buyck B."/>
            <person name="Bense V."/>
            <person name="Catcheside P."/>
            <person name="Chovatia M."/>
            <person name="Cooper J."/>
            <person name="Damon W."/>
            <person name="Desjardin D."/>
            <person name="Finy P."/>
            <person name="Geml J."/>
            <person name="Haridas S."/>
            <person name="Hughes K."/>
            <person name="Justo A."/>
            <person name="Karasinski D."/>
            <person name="Kautmanova I."/>
            <person name="Kiss B."/>
            <person name="Kocsube S."/>
            <person name="Kotiranta H."/>
            <person name="LaButti K.M."/>
            <person name="Lechner B.E."/>
            <person name="Liimatainen K."/>
            <person name="Lipzen A."/>
            <person name="Lukacs Z."/>
            <person name="Mihaltcheva S."/>
            <person name="Morgado L.N."/>
            <person name="Niskanen T."/>
            <person name="Noordeloos M.E."/>
            <person name="Ohm R.A."/>
            <person name="Ortiz-Santana B."/>
            <person name="Ovrebo C."/>
            <person name="Racz N."/>
            <person name="Riley R."/>
            <person name="Savchenko A."/>
            <person name="Shiryaev A."/>
            <person name="Soop K."/>
            <person name="Spirin V."/>
            <person name="Szebenyi C."/>
            <person name="Tomsovsky M."/>
            <person name="Tulloss R.E."/>
            <person name="Uehling J."/>
            <person name="Grigoriev I.V."/>
            <person name="Vagvolgyi C."/>
            <person name="Papp T."/>
            <person name="Martin F.M."/>
            <person name="Miettinen O."/>
            <person name="Hibbett D.S."/>
            <person name="Nagy L.G."/>
        </authorList>
    </citation>
    <scope>NUCLEOTIDE SEQUENCE [LARGE SCALE GENOMIC DNA]</scope>
    <source>
        <strain evidence="2 3">OMC1185</strain>
    </source>
</reference>
<keyword evidence="3" id="KW-1185">Reference proteome</keyword>
<gene>
    <name evidence="2" type="ORF">OE88DRAFT_1635843</name>
</gene>
<dbReference type="GO" id="GO:0006508">
    <property type="term" value="P:proteolysis"/>
    <property type="evidence" value="ECO:0007669"/>
    <property type="project" value="InterPro"/>
</dbReference>
<dbReference type="Proteomes" id="UP000305948">
    <property type="component" value="Unassembled WGS sequence"/>
</dbReference>
<dbReference type="InterPro" id="IPR029058">
    <property type="entry name" value="AB_hydrolase_fold"/>
</dbReference>
<proteinExistence type="predicted"/>
<dbReference type="STRING" id="5364.A0A5C3MTI0"/>